<keyword evidence="4" id="KW-1185">Reference proteome</keyword>
<keyword evidence="1" id="KW-0732">Signal</keyword>
<accession>A0A1A9RWE0</accession>
<dbReference type="InterPro" id="IPR032710">
    <property type="entry name" value="NTF2-like_dom_sf"/>
</dbReference>
<dbReference type="STRING" id="1795827.A7P95_05330"/>
<proteinExistence type="predicted"/>
<dbReference type="SUPFAM" id="SSF54427">
    <property type="entry name" value="NTF2-like"/>
    <property type="match status" value="1"/>
</dbReference>
<evidence type="ECO:0000313" key="3">
    <source>
        <dbReference type="EMBL" id="OAM28383.1"/>
    </source>
</evidence>
<evidence type="ECO:0000313" key="4">
    <source>
        <dbReference type="Proteomes" id="UP000077885"/>
    </source>
</evidence>
<dbReference type="RefSeq" id="WP_067592314.1">
    <property type="nucleotide sequence ID" value="NZ_LXSL01000018.1"/>
</dbReference>
<dbReference type="Proteomes" id="UP000077885">
    <property type="component" value="Unassembled WGS sequence"/>
</dbReference>
<feature type="signal peptide" evidence="1">
    <location>
        <begin position="1"/>
        <end position="21"/>
    </location>
</feature>
<evidence type="ECO:0000259" key="2">
    <source>
        <dbReference type="Pfam" id="PF14534"/>
    </source>
</evidence>
<protein>
    <recommendedName>
        <fullName evidence="2">DUF4440 domain-containing protein</fullName>
    </recommendedName>
</protein>
<gene>
    <name evidence="3" type="ORF">A7P95_05330</name>
</gene>
<sequence length="160" mass="17249">MKKLMSILVAAAAFAAPAAYADTQTAPDAVIHASRQDQTAINRLLADYAAALKAESPQAVAALFTADGVVMPYSSPTAAGKQGLEGNYSGLFANVGLDLDFTVLEMNVLGRYAFVRSTSKGPVTVKSTRQTAPDDFRELWVMEKVNGQWKIARYMFNQSH</sequence>
<dbReference type="InterPro" id="IPR011944">
    <property type="entry name" value="Steroid_delta5-4_isomerase"/>
</dbReference>
<reference evidence="4" key="1">
    <citation type="submission" date="2016-05" db="EMBL/GenBank/DDBJ databases">
        <title>Draft genome of Corynebacterium afermentans subsp. afermentans LCDC 88199T.</title>
        <authorList>
            <person name="Bernier A.-M."/>
            <person name="Bernard K."/>
        </authorList>
    </citation>
    <scope>NUCLEOTIDE SEQUENCE [LARGE SCALE GENOMIC DNA]</scope>
    <source>
        <strain evidence="4">NML02-A-017</strain>
    </source>
</reference>
<name>A0A1A9RWE0_9NEIS</name>
<evidence type="ECO:0000256" key="1">
    <source>
        <dbReference type="SAM" id="SignalP"/>
    </source>
</evidence>
<feature type="domain" description="DUF4440" evidence="2">
    <location>
        <begin position="42"/>
        <end position="151"/>
    </location>
</feature>
<comment type="caution">
    <text evidence="3">The sequence shown here is derived from an EMBL/GenBank/DDBJ whole genome shotgun (WGS) entry which is preliminary data.</text>
</comment>
<feature type="chain" id="PRO_5008396213" description="DUF4440 domain-containing protein" evidence="1">
    <location>
        <begin position="22"/>
        <end position="160"/>
    </location>
</feature>
<dbReference type="Gene3D" id="3.10.450.50">
    <property type="match status" value="1"/>
</dbReference>
<dbReference type="OrthoDB" id="213636at2"/>
<organism evidence="3 4">
    <name type="scientific">Eikenella longinqua</name>
    <dbReference type="NCBI Taxonomy" id="1795827"/>
    <lineage>
        <taxon>Bacteria</taxon>
        <taxon>Pseudomonadati</taxon>
        <taxon>Pseudomonadota</taxon>
        <taxon>Betaproteobacteria</taxon>
        <taxon>Neisseriales</taxon>
        <taxon>Neisseriaceae</taxon>
        <taxon>Eikenella</taxon>
    </lineage>
</organism>
<dbReference type="EMBL" id="LXSL01000018">
    <property type="protein sequence ID" value="OAM28383.1"/>
    <property type="molecule type" value="Genomic_DNA"/>
</dbReference>
<dbReference type="InterPro" id="IPR027843">
    <property type="entry name" value="DUF4440"/>
</dbReference>
<dbReference type="NCBIfam" id="TIGR02246">
    <property type="entry name" value="SgcJ/EcaC family oxidoreductase"/>
    <property type="match status" value="1"/>
</dbReference>
<dbReference type="Pfam" id="PF14534">
    <property type="entry name" value="DUF4440"/>
    <property type="match status" value="1"/>
</dbReference>
<dbReference type="AlphaFoldDB" id="A0A1A9RWE0"/>